<feature type="compositionally biased region" description="Polar residues" evidence="1">
    <location>
        <begin position="186"/>
        <end position="212"/>
    </location>
</feature>
<accession>A0A7J7JPV0</accession>
<organism evidence="2 3">
    <name type="scientific">Bugula neritina</name>
    <name type="common">Brown bryozoan</name>
    <name type="synonym">Sertularia neritina</name>
    <dbReference type="NCBI Taxonomy" id="10212"/>
    <lineage>
        <taxon>Eukaryota</taxon>
        <taxon>Metazoa</taxon>
        <taxon>Spiralia</taxon>
        <taxon>Lophotrochozoa</taxon>
        <taxon>Bryozoa</taxon>
        <taxon>Gymnolaemata</taxon>
        <taxon>Cheilostomatida</taxon>
        <taxon>Flustrina</taxon>
        <taxon>Buguloidea</taxon>
        <taxon>Bugulidae</taxon>
        <taxon>Bugula</taxon>
    </lineage>
</organism>
<reference evidence="2" key="1">
    <citation type="submission" date="2020-06" db="EMBL/GenBank/DDBJ databases">
        <title>Draft genome of Bugula neritina, a colonial animal packing powerful symbionts and potential medicines.</title>
        <authorList>
            <person name="Rayko M."/>
        </authorList>
    </citation>
    <scope>NUCLEOTIDE SEQUENCE [LARGE SCALE GENOMIC DNA]</scope>
    <source>
        <strain evidence="2">Kwan_BN1</strain>
    </source>
</reference>
<evidence type="ECO:0000313" key="3">
    <source>
        <dbReference type="Proteomes" id="UP000593567"/>
    </source>
</evidence>
<feature type="compositionally biased region" description="Basic residues" evidence="1">
    <location>
        <begin position="44"/>
        <end position="54"/>
    </location>
</feature>
<evidence type="ECO:0000256" key="1">
    <source>
        <dbReference type="SAM" id="MobiDB-lite"/>
    </source>
</evidence>
<proteinExistence type="predicted"/>
<sequence>MVEGEGSEQRTEPVADGKSASSMYEQPEPWHSNPEVQMNELAKPRYKSHLHKSHSAIPSYRNNDLALSRDPRLSKSRQSVRSLKRQAPQPPGQVKLFDNDSERRTLLNPQNIEADVEPLPGSLTPTAPSVTPPRDFHSSADVSPRSSPLDNVRTEPMVPYRRKHNGKSKSTKRNSYDPAAPLSLLTLDSSYTQPPKDSSMLTRNYSGKSNRSTPRRELDSTNQTPDNSRHDFRASPQSNNDFLSSDEEPPSTDRSARYSPAEAAPSDSEQDDMTIMRPKLTPEAKRLRSKPFTGYKGVSPDEHCEEFTNINPGDECEFHK</sequence>
<dbReference type="EMBL" id="VXIV02002006">
    <property type="protein sequence ID" value="KAF6027913.1"/>
    <property type="molecule type" value="Genomic_DNA"/>
</dbReference>
<feature type="region of interest" description="Disordered" evidence="1">
    <location>
        <begin position="1"/>
        <end position="320"/>
    </location>
</feature>
<name>A0A7J7JPV0_BUGNE</name>
<evidence type="ECO:0000313" key="2">
    <source>
        <dbReference type="EMBL" id="KAF6027913.1"/>
    </source>
</evidence>
<gene>
    <name evidence="2" type="ORF">EB796_013775</name>
</gene>
<feature type="compositionally biased region" description="Polar residues" evidence="1">
    <location>
        <begin position="140"/>
        <end position="149"/>
    </location>
</feature>
<protein>
    <submittedName>
        <fullName evidence="2">Uncharacterized protein</fullName>
    </submittedName>
</protein>
<feature type="compositionally biased region" description="Basic residues" evidence="1">
    <location>
        <begin position="160"/>
        <end position="172"/>
    </location>
</feature>
<comment type="caution">
    <text evidence="2">The sequence shown here is derived from an EMBL/GenBank/DDBJ whole genome shotgun (WGS) entry which is preliminary data.</text>
</comment>
<dbReference type="AlphaFoldDB" id="A0A7J7JPV0"/>
<dbReference type="Proteomes" id="UP000593567">
    <property type="component" value="Unassembled WGS sequence"/>
</dbReference>
<keyword evidence="3" id="KW-1185">Reference proteome</keyword>